<dbReference type="STRING" id="569882.SAMN04490248_10845"/>
<dbReference type="InterPro" id="IPR045864">
    <property type="entry name" value="aa-tRNA-synth_II/BPL/LPL"/>
</dbReference>
<evidence type="ECO:0000256" key="5">
    <source>
        <dbReference type="ARBA" id="ARBA00022723"/>
    </source>
</evidence>
<dbReference type="Gene3D" id="3.30.930.10">
    <property type="entry name" value="Bira Bifunctional Protein, Domain 2"/>
    <property type="match status" value="1"/>
</dbReference>
<dbReference type="RefSeq" id="WP_093117484.1">
    <property type="nucleotide sequence ID" value="NZ_FODS01000008.1"/>
</dbReference>
<dbReference type="Pfam" id="PF07973">
    <property type="entry name" value="tRNA_SAD"/>
    <property type="match status" value="1"/>
</dbReference>
<dbReference type="InterPro" id="IPR004095">
    <property type="entry name" value="TGS"/>
</dbReference>
<proteinExistence type="inferred from homology"/>
<feature type="binding site" evidence="13">
    <location>
        <position position="355"/>
    </location>
    <ligand>
        <name>Zn(2+)</name>
        <dbReference type="ChEBI" id="CHEBI:29105"/>
        <note>catalytic</note>
    </ligand>
</feature>
<dbReference type="Pfam" id="PF03129">
    <property type="entry name" value="HGTP_anticodon"/>
    <property type="match status" value="1"/>
</dbReference>
<reference evidence="16 17" key="1">
    <citation type="submission" date="2016-10" db="EMBL/GenBank/DDBJ databases">
        <authorList>
            <person name="de Groot N.N."/>
        </authorList>
    </citation>
    <scope>NUCLEOTIDE SEQUENCE [LARGE SCALE GENOMIC DNA]</scope>
    <source>
        <strain evidence="16 17">DSM 27842</strain>
    </source>
</reference>
<dbReference type="InterPro" id="IPR012676">
    <property type="entry name" value="TGS-like"/>
</dbReference>
<protein>
    <recommendedName>
        <fullName evidence="13">Threonine--tRNA ligase</fullName>
        <ecNumber evidence="13">6.1.1.3</ecNumber>
    </recommendedName>
    <alternativeName>
        <fullName evidence="13">Threonyl-tRNA synthetase</fullName>
        <shortName evidence="13">ThrRS</shortName>
    </alternativeName>
</protein>
<dbReference type="Gene3D" id="3.30.54.20">
    <property type="match status" value="1"/>
</dbReference>
<dbReference type="SUPFAM" id="SSF55681">
    <property type="entry name" value="Class II aaRS and biotin synthetases"/>
    <property type="match status" value="1"/>
</dbReference>
<dbReference type="Pfam" id="PF00587">
    <property type="entry name" value="tRNA-synt_2b"/>
    <property type="match status" value="1"/>
</dbReference>
<dbReference type="InterPro" id="IPR004154">
    <property type="entry name" value="Anticodon-bd"/>
</dbReference>
<dbReference type="GO" id="GO:0004829">
    <property type="term" value="F:threonine-tRNA ligase activity"/>
    <property type="evidence" value="ECO:0007669"/>
    <property type="project" value="UniProtKB-UniRule"/>
</dbReference>
<dbReference type="SUPFAM" id="SSF55186">
    <property type="entry name" value="ThrRS/AlaRS common domain"/>
    <property type="match status" value="1"/>
</dbReference>
<dbReference type="InterPro" id="IPR047246">
    <property type="entry name" value="ThrRS_anticodon"/>
</dbReference>
<evidence type="ECO:0000256" key="11">
    <source>
        <dbReference type="ARBA" id="ARBA00023146"/>
    </source>
</evidence>
<dbReference type="FunFam" id="3.30.980.10:FF:000001">
    <property type="entry name" value="Threonine--tRNA ligase"/>
    <property type="match status" value="1"/>
</dbReference>
<dbReference type="GO" id="GO:0005737">
    <property type="term" value="C:cytoplasm"/>
    <property type="evidence" value="ECO:0007669"/>
    <property type="project" value="UniProtKB-SubCell"/>
</dbReference>
<comment type="subunit">
    <text evidence="13">Homodimer.</text>
</comment>
<dbReference type="InterPro" id="IPR012675">
    <property type="entry name" value="Beta-grasp_dom_sf"/>
</dbReference>
<dbReference type="Pfam" id="PF02824">
    <property type="entry name" value="TGS"/>
    <property type="match status" value="1"/>
</dbReference>
<dbReference type="InterPro" id="IPR012947">
    <property type="entry name" value="tRNA_SAD"/>
</dbReference>
<dbReference type="GO" id="GO:0000049">
    <property type="term" value="F:tRNA binding"/>
    <property type="evidence" value="ECO:0007669"/>
    <property type="project" value="UniProtKB-KW"/>
</dbReference>
<dbReference type="GO" id="GO:0046872">
    <property type="term" value="F:metal ion binding"/>
    <property type="evidence" value="ECO:0007669"/>
    <property type="project" value="UniProtKB-KW"/>
</dbReference>
<evidence type="ECO:0000313" key="16">
    <source>
        <dbReference type="EMBL" id="SEO62849.1"/>
    </source>
</evidence>
<evidence type="ECO:0000256" key="4">
    <source>
        <dbReference type="ARBA" id="ARBA00022598"/>
    </source>
</evidence>
<evidence type="ECO:0000256" key="13">
    <source>
        <dbReference type="HAMAP-Rule" id="MF_00184"/>
    </source>
</evidence>
<keyword evidence="7 13" id="KW-0862">Zinc</keyword>
<keyword evidence="3 13" id="KW-0820">tRNA-binding</keyword>
<evidence type="ECO:0000259" key="15">
    <source>
        <dbReference type="PROSITE" id="PS51880"/>
    </source>
</evidence>
<evidence type="ECO:0000256" key="12">
    <source>
        <dbReference type="ARBA" id="ARBA00049515"/>
    </source>
</evidence>
<keyword evidence="8 13" id="KW-0067">ATP-binding</keyword>
<evidence type="ECO:0000256" key="3">
    <source>
        <dbReference type="ARBA" id="ARBA00022555"/>
    </source>
</evidence>
<evidence type="ECO:0000256" key="6">
    <source>
        <dbReference type="ARBA" id="ARBA00022741"/>
    </source>
</evidence>
<dbReference type="FunFam" id="3.30.930.10:FF:000002">
    <property type="entry name" value="Threonine--tRNA ligase"/>
    <property type="match status" value="1"/>
</dbReference>
<dbReference type="InterPro" id="IPR036621">
    <property type="entry name" value="Anticodon-bd_dom_sf"/>
</dbReference>
<accession>A0A1H8R8D2</accession>
<dbReference type="Gene3D" id="3.10.20.30">
    <property type="match status" value="1"/>
</dbReference>
<feature type="domain" description="TGS" evidence="15">
    <location>
        <begin position="1"/>
        <end position="63"/>
    </location>
</feature>
<feature type="binding site" evidence="13">
    <location>
        <position position="532"/>
    </location>
    <ligand>
        <name>Zn(2+)</name>
        <dbReference type="ChEBI" id="CHEBI:29105"/>
        <note>catalytic</note>
    </ligand>
</feature>
<dbReference type="HAMAP" id="MF_00184">
    <property type="entry name" value="Thr_tRNA_synth"/>
    <property type="match status" value="1"/>
</dbReference>
<dbReference type="CDD" id="cd01667">
    <property type="entry name" value="TGS_ThrRS"/>
    <property type="match status" value="1"/>
</dbReference>
<evidence type="ECO:0000256" key="10">
    <source>
        <dbReference type="ARBA" id="ARBA00022917"/>
    </source>
</evidence>
<gene>
    <name evidence="13" type="primary">thrS</name>
    <name evidence="16" type="ORF">SAMN04490248_10845</name>
</gene>
<sequence length="659" mass="75290">MSQISLTFPDGNARSYNPGVTPAEVAESISKSLAKKAISATVNGRHWDLQWPIDADSTININTMQDDTQALELIRHDLAHIMARAVQEIWPEVRVTIGPVIEKGWYYDFDRKEPFTPEDLGAIEAKMKEIINRRDPVTTEIWERDRAIAYYQANNEPYKVELINAIPGDEPLRMYWHGHWQDLCRGPHLQHTGQVPADAFKLMSVAGAYWRGDSTRPMLQRIYGVAFKNRNDLKAYLTFLEEAEKRDHRKLGREMDLFHMQEEAPGQVFWHPNGWSIYTTLQDYMRRKQRAGGYHEINTPQVVDRKLWEASGHWDKYQHHMFIVEVDESRDGENDDAAIKDKAQTRINALKPMNCPCHVQVFNQGLKSYRDLPLRLAEFGSCARFEPSGALHGIMRVRGFTQDDAHIFCTEDQIQEECARFIDFLADIYRELGFPDFEIRFATRPEKRVGTEESWDYVENALENAIKAVGRDYVLEPGDGAFYGPKLDFYLTDAIGRVWQCGTFQVDPNLPERLGASYIAPNGEKTRPFMLHRACLGSFERFIGILIEEHAGKLPFWLAPRQVVVASIVSDADDYVHEVVAALRAKGVQAEADIRNEKINYKVREHSVGKVPVILACGMKEVEDRSVSLRRLGEKQTRVQTLEETVAALAAEATPPDLA</sequence>
<keyword evidence="9 13" id="KW-0694">RNA-binding</keyword>
<comment type="subcellular location">
    <subcellularLocation>
        <location evidence="13">Cytoplasm</location>
    </subcellularLocation>
</comment>
<dbReference type="PROSITE" id="PS51880">
    <property type="entry name" value="TGS"/>
    <property type="match status" value="1"/>
</dbReference>
<organism evidence="16 17">
    <name type="scientific">Salinihabitans flavidus</name>
    <dbReference type="NCBI Taxonomy" id="569882"/>
    <lineage>
        <taxon>Bacteria</taxon>
        <taxon>Pseudomonadati</taxon>
        <taxon>Pseudomonadota</taxon>
        <taxon>Alphaproteobacteria</taxon>
        <taxon>Rhodobacterales</taxon>
        <taxon>Roseobacteraceae</taxon>
        <taxon>Salinihabitans</taxon>
    </lineage>
</organism>
<dbReference type="InterPro" id="IPR006195">
    <property type="entry name" value="aa-tRNA-synth_II"/>
</dbReference>
<dbReference type="PROSITE" id="PS50862">
    <property type="entry name" value="AA_TRNA_LIGASE_II"/>
    <property type="match status" value="1"/>
</dbReference>
<dbReference type="EMBL" id="FODS01000008">
    <property type="protein sequence ID" value="SEO62849.1"/>
    <property type="molecule type" value="Genomic_DNA"/>
</dbReference>
<dbReference type="InterPro" id="IPR018163">
    <property type="entry name" value="Thr/Ala-tRNA-synth_IIc_edit"/>
</dbReference>
<evidence type="ECO:0000256" key="2">
    <source>
        <dbReference type="ARBA" id="ARBA00022490"/>
    </source>
</evidence>
<dbReference type="InterPro" id="IPR002314">
    <property type="entry name" value="aa-tRNA-synt_IIb"/>
</dbReference>
<feature type="binding site" evidence="13">
    <location>
        <position position="406"/>
    </location>
    <ligand>
        <name>Zn(2+)</name>
        <dbReference type="ChEBI" id="CHEBI:29105"/>
        <note>catalytic</note>
    </ligand>
</feature>
<dbReference type="SMART" id="SM00863">
    <property type="entry name" value="tRNA_SAD"/>
    <property type="match status" value="1"/>
</dbReference>
<keyword evidence="2 13" id="KW-0963">Cytoplasm</keyword>
<name>A0A1H8R8D2_9RHOB</name>
<dbReference type="Gene3D" id="3.30.980.10">
    <property type="entry name" value="Threonyl-trna Synthetase, Chain A, domain 2"/>
    <property type="match status" value="1"/>
</dbReference>
<evidence type="ECO:0000259" key="14">
    <source>
        <dbReference type="PROSITE" id="PS50862"/>
    </source>
</evidence>
<dbReference type="SUPFAM" id="SSF52954">
    <property type="entry name" value="Class II aaRS ABD-related"/>
    <property type="match status" value="1"/>
</dbReference>
<dbReference type="AlphaFoldDB" id="A0A1H8R8D2"/>
<keyword evidence="6 13" id="KW-0547">Nucleotide-binding</keyword>
<dbReference type="PRINTS" id="PR01047">
    <property type="entry name" value="TRNASYNTHTHR"/>
</dbReference>
<evidence type="ECO:0000256" key="9">
    <source>
        <dbReference type="ARBA" id="ARBA00022884"/>
    </source>
</evidence>
<keyword evidence="5 13" id="KW-0479">Metal-binding</keyword>
<comment type="similarity">
    <text evidence="1 13">Belongs to the class-II aminoacyl-tRNA synthetase family.</text>
</comment>
<evidence type="ECO:0000256" key="7">
    <source>
        <dbReference type="ARBA" id="ARBA00022833"/>
    </source>
</evidence>
<dbReference type="PANTHER" id="PTHR11451">
    <property type="entry name" value="THREONINE-TRNA LIGASE"/>
    <property type="match status" value="1"/>
</dbReference>
<dbReference type="InterPro" id="IPR002320">
    <property type="entry name" value="Thr-tRNA-ligase_IIa"/>
</dbReference>
<dbReference type="FunFam" id="3.40.50.800:FF:000001">
    <property type="entry name" value="Threonine--tRNA ligase"/>
    <property type="match status" value="1"/>
</dbReference>
<evidence type="ECO:0000256" key="1">
    <source>
        <dbReference type="ARBA" id="ARBA00008226"/>
    </source>
</evidence>
<dbReference type="GO" id="GO:0006435">
    <property type="term" value="P:threonyl-tRNA aminoacylation"/>
    <property type="evidence" value="ECO:0007669"/>
    <property type="project" value="UniProtKB-UniRule"/>
</dbReference>
<dbReference type="NCBIfam" id="TIGR00418">
    <property type="entry name" value="thrS"/>
    <property type="match status" value="1"/>
</dbReference>
<comment type="catalytic activity">
    <reaction evidence="12 13">
        <text>tRNA(Thr) + L-threonine + ATP = L-threonyl-tRNA(Thr) + AMP + diphosphate + H(+)</text>
        <dbReference type="Rhea" id="RHEA:24624"/>
        <dbReference type="Rhea" id="RHEA-COMP:9670"/>
        <dbReference type="Rhea" id="RHEA-COMP:9704"/>
        <dbReference type="ChEBI" id="CHEBI:15378"/>
        <dbReference type="ChEBI" id="CHEBI:30616"/>
        <dbReference type="ChEBI" id="CHEBI:33019"/>
        <dbReference type="ChEBI" id="CHEBI:57926"/>
        <dbReference type="ChEBI" id="CHEBI:78442"/>
        <dbReference type="ChEBI" id="CHEBI:78534"/>
        <dbReference type="ChEBI" id="CHEBI:456215"/>
        <dbReference type="EC" id="6.1.1.3"/>
    </reaction>
</comment>
<keyword evidence="17" id="KW-1185">Reference proteome</keyword>
<dbReference type="Gene3D" id="3.40.50.800">
    <property type="entry name" value="Anticodon-binding domain"/>
    <property type="match status" value="1"/>
</dbReference>
<dbReference type="CDD" id="cd00771">
    <property type="entry name" value="ThrRS_core"/>
    <property type="match status" value="1"/>
</dbReference>
<feature type="domain" description="Aminoacyl-transfer RNA synthetases class-II family profile" evidence="14">
    <location>
        <begin position="247"/>
        <end position="555"/>
    </location>
</feature>
<dbReference type="EC" id="6.1.1.3" evidence="13"/>
<dbReference type="PANTHER" id="PTHR11451:SF44">
    <property type="entry name" value="THREONINE--TRNA LIGASE, CHLOROPLASTIC_MITOCHONDRIAL 2"/>
    <property type="match status" value="1"/>
</dbReference>
<evidence type="ECO:0000313" key="17">
    <source>
        <dbReference type="Proteomes" id="UP000198893"/>
    </source>
</evidence>
<dbReference type="SUPFAM" id="SSF81271">
    <property type="entry name" value="TGS-like"/>
    <property type="match status" value="1"/>
</dbReference>
<comment type="caution">
    <text evidence="13">Lacks conserved residue(s) required for the propagation of feature annotation.</text>
</comment>
<keyword evidence="10 13" id="KW-0648">Protein biosynthesis</keyword>
<dbReference type="OrthoDB" id="9802304at2"/>
<keyword evidence="11 13" id="KW-0030">Aminoacyl-tRNA synthetase</keyword>
<evidence type="ECO:0000256" key="8">
    <source>
        <dbReference type="ARBA" id="ARBA00022840"/>
    </source>
</evidence>
<dbReference type="CDD" id="cd00860">
    <property type="entry name" value="ThrRS_anticodon"/>
    <property type="match status" value="1"/>
</dbReference>
<dbReference type="InterPro" id="IPR033728">
    <property type="entry name" value="ThrRS_core"/>
</dbReference>
<dbReference type="GO" id="GO:0005524">
    <property type="term" value="F:ATP binding"/>
    <property type="evidence" value="ECO:0007669"/>
    <property type="project" value="UniProtKB-UniRule"/>
</dbReference>
<keyword evidence="4 13" id="KW-0436">Ligase</keyword>
<comment type="cofactor">
    <cofactor evidence="13">
        <name>Zn(2+)</name>
        <dbReference type="ChEBI" id="CHEBI:29105"/>
    </cofactor>
    <text evidence="13">Binds 1 zinc ion per subunit.</text>
</comment>
<dbReference type="Proteomes" id="UP000198893">
    <property type="component" value="Unassembled WGS sequence"/>
</dbReference>